<evidence type="ECO:0000259" key="4">
    <source>
        <dbReference type="SMART" id="SM00382"/>
    </source>
</evidence>
<sequence>MAAAQRMTGSPLLAQAGLDVPLLPKRGGEGAEVVVAAPSFRLLATMNPGGDYGKKELSPALANRFTTVWVPPLDDEAELLDILKASLAMRDLLAWATFVNTTAPRLGPLPAFVHGAHLVLLDGLGLGVGVAPDSAAALRSRCAAFLVQQLPPGPQQAHARLAEGRMEESAPLEHLEKQAREMTVQLQGGGAASERKIEAGAREASAALANMQLSDEPATATEDEQSRPGVTQGSWGLYPFYVPSPGPEPVRDGPGGILESSRKERARAAPGDRFELSAPTAARNAFRVLRALALRKAVLLEGSPGVGKTALVAALAKRAGIPLVRINLSEQTDMMDLLGADLPAPGGQPGQFTWCDGALLGALKAGHWVLLDELNLAGQSVLEGLNALLDHRAENPLQEGGGRKGLPRSFLNRFTRVHIQLLGAADLTAIATALHTTLPPVLLARMVRLLGDLETAANGPAARDAYTAQADGQAAEQAAGPGRAKGEQGPVFGAQGGPWEFNLRDLLRWADLTERSVLLSADQGQGAALEDAAEHFAMMLFSHRLRTEHDRLRFAQLWDRAWGKPLGMRARSKVVASNPASQQSGPAAASGLDGAAGPGRDLMVLAYAAAASVSAGTWQQTTPLAVPLLLLRGLEGEGAVQVLLLGHTAEQLQAEDELLTWPLAPLALDQDAMQTTDKQWTAALAARLGVAAQWRDVMWSLTLRLTLS</sequence>
<proteinExistence type="predicted"/>
<organism evidence="5 6">
    <name type="scientific">Haematococcus lacustris</name>
    <name type="common">Green alga</name>
    <name type="synonym">Haematococcus pluvialis</name>
    <dbReference type="NCBI Taxonomy" id="44745"/>
    <lineage>
        <taxon>Eukaryota</taxon>
        <taxon>Viridiplantae</taxon>
        <taxon>Chlorophyta</taxon>
        <taxon>core chlorophytes</taxon>
        <taxon>Chlorophyceae</taxon>
        <taxon>CS clade</taxon>
        <taxon>Chlamydomonadales</taxon>
        <taxon>Haematococcaceae</taxon>
        <taxon>Haematococcus</taxon>
    </lineage>
</organism>
<comment type="caution">
    <text evidence="5">The sequence shown here is derived from an EMBL/GenBank/DDBJ whole genome shotgun (WGS) entry which is preliminary data.</text>
</comment>
<dbReference type="GO" id="GO:0000027">
    <property type="term" value="P:ribosomal large subunit assembly"/>
    <property type="evidence" value="ECO:0007669"/>
    <property type="project" value="TreeGrafter"/>
</dbReference>
<dbReference type="GO" id="GO:0005524">
    <property type="term" value="F:ATP binding"/>
    <property type="evidence" value="ECO:0007669"/>
    <property type="project" value="UniProtKB-KW"/>
</dbReference>
<dbReference type="PANTHER" id="PTHR48103:SF2">
    <property type="entry name" value="MIDASIN"/>
    <property type="match status" value="1"/>
</dbReference>
<feature type="compositionally biased region" description="Low complexity" evidence="3">
    <location>
        <begin position="576"/>
        <end position="591"/>
    </location>
</feature>
<feature type="region of interest" description="Disordered" evidence="3">
    <location>
        <begin position="573"/>
        <end position="593"/>
    </location>
</feature>
<dbReference type="GO" id="GO:0016887">
    <property type="term" value="F:ATP hydrolysis activity"/>
    <property type="evidence" value="ECO:0007669"/>
    <property type="project" value="InterPro"/>
</dbReference>
<reference evidence="5 6" key="1">
    <citation type="submission" date="2020-02" db="EMBL/GenBank/DDBJ databases">
        <title>Draft genome sequence of Haematococcus lacustris strain NIES-144.</title>
        <authorList>
            <person name="Morimoto D."/>
            <person name="Nakagawa S."/>
            <person name="Yoshida T."/>
            <person name="Sawayama S."/>
        </authorList>
    </citation>
    <scope>NUCLEOTIDE SEQUENCE [LARGE SCALE GENOMIC DNA]</scope>
    <source>
        <strain evidence="5 6">NIES-144</strain>
    </source>
</reference>
<evidence type="ECO:0000256" key="2">
    <source>
        <dbReference type="ARBA" id="ARBA00022840"/>
    </source>
</evidence>
<evidence type="ECO:0000256" key="3">
    <source>
        <dbReference type="SAM" id="MobiDB-lite"/>
    </source>
</evidence>
<keyword evidence="6" id="KW-1185">Reference proteome</keyword>
<dbReference type="Gene3D" id="3.40.50.300">
    <property type="entry name" value="P-loop containing nucleotide triphosphate hydrolases"/>
    <property type="match status" value="2"/>
</dbReference>
<accession>A0A699Z8Y1</accession>
<feature type="domain" description="AAA+ ATPase" evidence="4">
    <location>
        <begin position="294"/>
        <end position="454"/>
    </location>
</feature>
<evidence type="ECO:0000256" key="1">
    <source>
        <dbReference type="ARBA" id="ARBA00022741"/>
    </source>
</evidence>
<keyword evidence="2" id="KW-0067">ATP-binding</keyword>
<dbReference type="AlphaFoldDB" id="A0A699Z8Y1"/>
<name>A0A699Z8Y1_HAELA</name>
<dbReference type="InterPro" id="IPR003593">
    <property type="entry name" value="AAA+_ATPase"/>
</dbReference>
<dbReference type="Pfam" id="PF07728">
    <property type="entry name" value="AAA_5"/>
    <property type="match status" value="1"/>
</dbReference>
<dbReference type="InterPro" id="IPR011704">
    <property type="entry name" value="ATPase_dyneun-rel_AAA"/>
</dbReference>
<keyword evidence="1" id="KW-0547">Nucleotide-binding</keyword>
<dbReference type="Proteomes" id="UP000485058">
    <property type="component" value="Unassembled WGS sequence"/>
</dbReference>
<gene>
    <name evidence="5" type="ORF">HaLaN_11975</name>
</gene>
<dbReference type="InterPro" id="IPR027417">
    <property type="entry name" value="P-loop_NTPase"/>
</dbReference>
<dbReference type="PANTHER" id="PTHR48103">
    <property type="entry name" value="MIDASIN-RELATED"/>
    <property type="match status" value="1"/>
</dbReference>
<dbReference type="Pfam" id="PF17867">
    <property type="entry name" value="AAA_lid_7"/>
    <property type="match status" value="1"/>
</dbReference>
<dbReference type="GO" id="GO:0000055">
    <property type="term" value="P:ribosomal large subunit export from nucleus"/>
    <property type="evidence" value="ECO:0007669"/>
    <property type="project" value="TreeGrafter"/>
</dbReference>
<feature type="region of interest" description="Disordered" evidence="3">
    <location>
        <begin position="467"/>
        <end position="491"/>
    </location>
</feature>
<protein>
    <recommendedName>
        <fullName evidence="4">AAA+ ATPase domain-containing protein</fullName>
    </recommendedName>
</protein>
<dbReference type="GO" id="GO:0005634">
    <property type="term" value="C:nucleus"/>
    <property type="evidence" value="ECO:0007669"/>
    <property type="project" value="TreeGrafter"/>
</dbReference>
<evidence type="ECO:0000313" key="6">
    <source>
        <dbReference type="Proteomes" id="UP000485058"/>
    </source>
</evidence>
<dbReference type="SMART" id="SM00382">
    <property type="entry name" value="AAA"/>
    <property type="match status" value="1"/>
</dbReference>
<evidence type="ECO:0000313" key="5">
    <source>
        <dbReference type="EMBL" id="GFH15699.1"/>
    </source>
</evidence>
<dbReference type="SUPFAM" id="SSF52540">
    <property type="entry name" value="P-loop containing nucleoside triphosphate hydrolases"/>
    <property type="match status" value="2"/>
</dbReference>
<dbReference type="InterPro" id="IPR040848">
    <property type="entry name" value="AAA_lid_7"/>
</dbReference>
<feature type="compositionally biased region" description="Low complexity" evidence="3">
    <location>
        <begin position="468"/>
        <end position="482"/>
    </location>
</feature>
<dbReference type="GO" id="GO:0030687">
    <property type="term" value="C:preribosome, large subunit precursor"/>
    <property type="evidence" value="ECO:0007669"/>
    <property type="project" value="TreeGrafter"/>
</dbReference>
<dbReference type="EMBL" id="BLLF01000887">
    <property type="protein sequence ID" value="GFH15699.1"/>
    <property type="molecule type" value="Genomic_DNA"/>
</dbReference>